<evidence type="ECO:0000259" key="4">
    <source>
        <dbReference type="Pfam" id="PF11887"/>
    </source>
</evidence>
<evidence type="ECO:0000256" key="2">
    <source>
        <dbReference type="SAM" id="Phobius"/>
    </source>
</evidence>
<keyword evidence="2" id="KW-0472">Membrane</keyword>
<dbReference type="Pfam" id="PF02470">
    <property type="entry name" value="MlaD"/>
    <property type="match status" value="1"/>
</dbReference>
<dbReference type="InterPro" id="IPR052336">
    <property type="entry name" value="MlaD_Phospholipid_Transporter"/>
</dbReference>
<feature type="domain" description="Mammalian cell entry C-terminal" evidence="4">
    <location>
        <begin position="138"/>
        <end position="303"/>
    </location>
</feature>
<gene>
    <name evidence="5" type="ORF">IT779_09955</name>
</gene>
<evidence type="ECO:0000313" key="6">
    <source>
        <dbReference type="Proteomes" id="UP000655751"/>
    </source>
</evidence>
<feature type="domain" description="Mce/MlaD" evidence="3">
    <location>
        <begin position="57"/>
        <end position="131"/>
    </location>
</feature>
<dbReference type="PANTHER" id="PTHR33371:SF16">
    <property type="entry name" value="MCE-FAMILY PROTEIN MCE3F"/>
    <property type="match status" value="1"/>
</dbReference>
<dbReference type="GO" id="GO:0005576">
    <property type="term" value="C:extracellular region"/>
    <property type="evidence" value="ECO:0007669"/>
    <property type="project" value="TreeGrafter"/>
</dbReference>
<dbReference type="AlphaFoldDB" id="A0A931I7Z1"/>
<dbReference type="InterPro" id="IPR024516">
    <property type="entry name" value="Mce_C"/>
</dbReference>
<evidence type="ECO:0000313" key="5">
    <source>
        <dbReference type="EMBL" id="MBH0776607.1"/>
    </source>
</evidence>
<comment type="caution">
    <text evidence="5">The sequence shown here is derived from an EMBL/GenBank/DDBJ whole genome shotgun (WGS) entry which is preliminary data.</text>
</comment>
<dbReference type="Proteomes" id="UP000655751">
    <property type="component" value="Unassembled WGS sequence"/>
</dbReference>
<name>A0A931I7Z1_9NOCA</name>
<dbReference type="EMBL" id="JADMLG010000003">
    <property type="protein sequence ID" value="MBH0776607.1"/>
    <property type="molecule type" value="Genomic_DNA"/>
</dbReference>
<feature type="transmembrane region" description="Helical" evidence="2">
    <location>
        <begin position="26"/>
        <end position="46"/>
    </location>
</feature>
<dbReference type="RefSeq" id="WP_196148934.1">
    <property type="nucleotide sequence ID" value="NZ_JADMLG010000003.1"/>
</dbReference>
<dbReference type="PANTHER" id="PTHR33371">
    <property type="entry name" value="INTERMEMBRANE PHOSPHOLIPID TRANSPORT SYSTEM BINDING PROTEIN MLAD-RELATED"/>
    <property type="match status" value="1"/>
</dbReference>
<evidence type="ECO:0000256" key="1">
    <source>
        <dbReference type="SAM" id="MobiDB-lite"/>
    </source>
</evidence>
<keyword evidence="6" id="KW-1185">Reference proteome</keyword>
<accession>A0A931I7Z1</accession>
<keyword evidence="2" id="KW-1133">Transmembrane helix</keyword>
<feature type="compositionally biased region" description="Low complexity" evidence="1">
    <location>
        <begin position="400"/>
        <end position="414"/>
    </location>
</feature>
<proteinExistence type="predicted"/>
<sequence length="425" mass="44484">MRGRAFLERPARLLVDGIGAVRAHRVVASFVGLLVIFLSGTSYLLLGTLDVNPLRGKYTVRVELAQSGGLLPGQDVTLHGVKIGTVAALDIVDNTVVAVANIDERTSIPGSGPVRVASLSAAGEQYLDFAPTTDDGPYLADGSVVPLDRTSTPTTLATMLGDLSGTLAQVDPDKIRAVERELGVSSDGPEKLAAIVDGGTFLISTLDSVLPQTVSLLHNSKVLLGLIGENGQALHDTAGDLAATMRGVNAKTGGFEQMVDLAPGALTTMDAIIAQNSPTMVQLLGNLTTTSQMLYLHIPALQEFFWPQQRGGSTLDAITSTFHDGGIWALASIYPKYSCDYNLPRQPGIIPDFPEPYLNAHCANPDPSVLIRGAANAPRPPGDNTATPPPGADPLATADPTPTGPYTIPTPYGGVHATLETPKFN</sequence>
<reference evidence="5" key="1">
    <citation type="submission" date="2020-11" db="EMBL/GenBank/DDBJ databases">
        <title>Nocardia NEAU-351.nov., a novel actinomycete isolated from the cow dung.</title>
        <authorList>
            <person name="Zhang X."/>
        </authorList>
    </citation>
    <scope>NUCLEOTIDE SEQUENCE</scope>
    <source>
        <strain evidence="5">NEAU-351</strain>
    </source>
</reference>
<protein>
    <submittedName>
        <fullName evidence="5">MCE family protein</fullName>
    </submittedName>
</protein>
<feature type="region of interest" description="Disordered" evidence="1">
    <location>
        <begin position="371"/>
        <end position="414"/>
    </location>
</feature>
<keyword evidence="2" id="KW-0812">Transmembrane</keyword>
<evidence type="ECO:0000259" key="3">
    <source>
        <dbReference type="Pfam" id="PF02470"/>
    </source>
</evidence>
<organism evidence="5 6">
    <name type="scientific">Nocardia bovistercoris</name>
    <dbReference type="NCBI Taxonomy" id="2785916"/>
    <lineage>
        <taxon>Bacteria</taxon>
        <taxon>Bacillati</taxon>
        <taxon>Actinomycetota</taxon>
        <taxon>Actinomycetes</taxon>
        <taxon>Mycobacteriales</taxon>
        <taxon>Nocardiaceae</taxon>
        <taxon>Nocardia</taxon>
    </lineage>
</organism>
<dbReference type="InterPro" id="IPR003399">
    <property type="entry name" value="Mce/MlaD"/>
</dbReference>
<dbReference type="Pfam" id="PF11887">
    <property type="entry name" value="Mce4_CUP1"/>
    <property type="match status" value="1"/>
</dbReference>